<comment type="caution">
    <text evidence="3">The sequence shown here is derived from an EMBL/GenBank/DDBJ whole genome shotgun (WGS) entry which is preliminary data.</text>
</comment>
<dbReference type="PANTHER" id="PTHR45125">
    <property type="entry name" value="F21J9.4-RELATED"/>
    <property type="match status" value="1"/>
</dbReference>
<evidence type="ECO:0000256" key="1">
    <source>
        <dbReference type="SAM" id="MobiDB-lite"/>
    </source>
</evidence>
<organism evidence="3 4">
    <name type="scientific">Puccinia graminis f. sp. tritici</name>
    <dbReference type="NCBI Taxonomy" id="56615"/>
    <lineage>
        <taxon>Eukaryota</taxon>
        <taxon>Fungi</taxon>
        <taxon>Dikarya</taxon>
        <taxon>Basidiomycota</taxon>
        <taxon>Pucciniomycotina</taxon>
        <taxon>Pucciniomycetes</taxon>
        <taxon>Pucciniales</taxon>
        <taxon>Pucciniaceae</taxon>
        <taxon>Puccinia</taxon>
    </lineage>
</organism>
<accession>A0A5B0M4M3</accession>
<evidence type="ECO:0000313" key="4">
    <source>
        <dbReference type="Proteomes" id="UP000325313"/>
    </source>
</evidence>
<feature type="compositionally biased region" description="Acidic residues" evidence="1">
    <location>
        <begin position="1"/>
        <end position="18"/>
    </location>
</feature>
<sequence>MAANEDEEHGNDEQDQDNDASTPGAPKEKKKAPKYTEPEDYELCRAWVQVSEDPAVGTNQEATTFWQRIRTVYHEAVEGFNESGASVEDQLNRALRLFATDQGTHFKHLRCYNLLVKSPKWNTYCRDNNLKEAGKKKRARSPSSDPPQSQITSTPAPSDPISDFEGTGTEPSVLERPIGKKKAKTINQLAAQDQSWKQDVACAHKEIASESKRLNDIFKHDSQAIDRMSQNGTTASELAIMTTDLNGLDDEQKEYFKLKRAAILQSLRAQGNSSTN</sequence>
<evidence type="ECO:0000259" key="2">
    <source>
        <dbReference type="Pfam" id="PF14303"/>
    </source>
</evidence>
<dbReference type="PANTHER" id="PTHR45125:SF3">
    <property type="entry name" value="NO-APICAL-MERISTEM-ASSOCIATED CARBOXY-TERMINAL DOMAIN PROTEIN"/>
    <property type="match status" value="1"/>
</dbReference>
<dbReference type="Proteomes" id="UP000325313">
    <property type="component" value="Unassembled WGS sequence"/>
</dbReference>
<feature type="compositionally biased region" description="Polar residues" evidence="1">
    <location>
        <begin position="141"/>
        <end position="156"/>
    </location>
</feature>
<gene>
    <name evidence="3" type="ORF">PGTUg99_011960</name>
</gene>
<dbReference type="AlphaFoldDB" id="A0A5B0M4M3"/>
<feature type="region of interest" description="Disordered" evidence="1">
    <location>
        <begin position="132"/>
        <end position="179"/>
    </location>
</feature>
<evidence type="ECO:0000313" key="3">
    <source>
        <dbReference type="EMBL" id="KAA1070950.1"/>
    </source>
</evidence>
<dbReference type="Pfam" id="PF14303">
    <property type="entry name" value="NAM-associated"/>
    <property type="match status" value="1"/>
</dbReference>
<protein>
    <recommendedName>
        <fullName evidence="2">No apical meristem-associated C-terminal domain-containing protein</fullName>
    </recommendedName>
</protein>
<reference evidence="3 4" key="1">
    <citation type="submission" date="2019-05" db="EMBL/GenBank/DDBJ databases">
        <title>Emergence of the Ug99 lineage of the wheat stem rust pathogen through somatic hybridization.</title>
        <authorList>
            <person name="Li F."/>
            <person name="Upadhyaya N.M."/>
            <person name="Sperschneider J."/>
            <person name="Matny O."/>
            <person name="Nguyen-Phuc H."/>
            <person name="Mago R."/>
            <person name="Raley C."/>
            <person name="Miller M.E."/>
            <person name="Silverstein K.A.T."/>
            <person name="Henningsen E."/>
            <person name="Hirsch C.D."/>
            <person name="Visser B."/>
            <person name="Pretorius Z.A."/>
            <person name="Steffenson B.J."/>
            <person name="Schwessinger B."/>
            <person name="Dodds P.N."/>
            <person name="Figueroa M."/>
        </authorList>
    </citation>
    <scope>NUCLEOTIDE SEQUENCE [LARGE SCALE GENOMIC DNA]</scope>
    <source>
        <strain evidence="3 4">Ug99</strain>
    </source>
</reference>
<feature type="region of interest" description="Disordered" evidence="1">
    <location>
        <begin position="1"/>
        <end position="36"/>
    </location>
</feature>
<feature type="domain" description="No apical meristem-associated C-terminal" evidence="2">
    <location>
        <begin position="105"/>
        <end position="263"/>
    </location>
</feature>
<name>A0A5B0M4M3_PUCGR</name>
<dbReference type="InterPro" id="IPR029466">
    <property type="entry name" value="NAM-associated_C"/>
</dbReference>
<dbReference type="EMBL" id="VDEP01000482">
    <property type="protein sequence ID" value="KAA1070950.1"/>
    <property type="molecule type" value="Genomic_DNA"/>
</dbReference>
<proteinExistence type="predicted"/>